<protein>
    <recommendedName>
        <fullName evidence="8">DNA repair protein Rad26</fullName>
    </recommendedName>
</protein>
<feature type="domain" description="Rad26-like helical repeats" evidence="3">
    <location>
        <begin position="498"/>
        <end position="722"/>
    </location>
</feature>
<name>A0A0D1Y918_EXOME</name>
<sequence length="822" mass="92168">MNGMDDNDGEQDLFDDDNDFDDIPEAALQELEHNALLSTQQSRKPNTLAPPVRPPFNIQSHRLSSSVHQHLPQNVPEDDSFEYIADDDLATPVEEHTSFNLKHHVPSESVSRETFRQHRYGQPQFHAGPPARTQPGQNVIPLQPQAPSDGRFYGFPAKPLPARSTQPSLQDHSVPETNDPQVLRAQIRALIKDNSVLTSDLRQAKDTALTQNGEISIIRSKLEKETKVFDRQIGSLKKAMQDEAAKYKAAVDALTEKNRQLSTRFQFLEQEHAQGMQETKSLKQRLRDQPSTEQHDGISTPKHGMGASLRDGFDDDDIMLQSPSKSARRSKPATPTIANKRKRKLDAPSPVKGLTLRLSGRASDEIQPRPPPSALPEERPAVIVRKDPQAERNLRFLQLILDFHPRAKDETLLENLVQYAFPSDHNKRFSTILLDGVAKLNGDRLPADLLQIFVDMWAQSLKEQFYKPISLLIEVVGFIVDHNMASLDTGIVNSLVPVVQNSIAINARKRFEHSPVYHSSFGTIRQTPQAALNHDVNSTSCLDLLLTMSYVVKDDSALTDLFWRLMDPEFILMMLNAWQPIPDITLMLQLLATSICPSTFGPISTSDQQTKIEHWIINRVCCLLWETPQVDEGLPPNTTDQLCHLRLEVLDLLTALAITSSPYPHDDPNYHGSLLLANDSHAIARIVRSLFDEVSSMYLLTPSRVLHSELVNRGVRVLYHVLQTHSQTINLQEKLSVINGGVHKHRVVLTRLAFSEGFYIDRHITAETVAMATGLLEESVTPDEADELIEAFPGFKGRGSTSEMRGEIGDDLEDEMEVIEGG</sequence>
<feature type="compositionally biased region" description="Polar residues" evidence="2">
    <location>
        <begin position="36"/>
        <end position="45"/>
    </location>
</feature>
<feature type="region of interest" description="Disordered" evidence="2">
    <location>
        <begin position="273"/>
        <end position="379"/>
    </location>
</feature>
<feature type="compositionally biased region" description="Polar residues" evidence="2">
    <location>
        <begin position="163"/>
        <end position="176"/>
    </location>
</feature>
<evidence type="ECO:0000256" key="2">
    <source>
        <dbReference type="SAM" id="MobiDB-lite"/>
    </source>
</evidence>
<evidence type="ECO:0000256" key="1">
    <source>
        <dbReference type="SAM" id="Coils"/>
    </source>
</evidence>
<accession>A0A0D1Y918</accession>
<dbReference type="InterPro" id="IPR048380">
    <property type="entry name" value="Rad26-like_N"/>
</dbReference>
<feature type="domain" description="Rad26-like C-terminal" evidence="4">
    <location>
        <begin position="729"/>
        <end position="792"/>
    </location>
</feature>
<dbReference type="Proteomes" id="UP000054302">
    <property type="component" value="Unassembled WGS sequence"/>
</dbReference>
<reference evidence="6 7" key="1">
    <citation type="submission" date="2015-01" db="EMBL/GenBank/DDBJ databases">
        <title>The Genome Sequence of Exophiala mesophila CBS40295.</title>
        <authorList>
            <consortium name="The Broad Institute Genomics Platform"/>
            <person name="Cuomo C."/>
            <person name="de Hoog S."/>
            <person name="Gorbushina A."/>
            <person name="Stielow B."/>
            <person name="Teixiera M."/>
            <person name="Abouelleil A."/>
            <person name="Chapman S.B."/>
            <person name="Priest M."/>
            <person name="Young S.K."/>
            <person name="Wortman J."/>
            <person name="Nusbaum C."/>
            <person name="Birren B."/>
        </authorList>
    </citation>
    <scope>NUCLEOTIDE SEQUENCE [LARGE SCALE GENOMIC DNA]</scope>
    <source>
        <strain evidence="6 7">CBS 40295</strain>
    </source>
</reference>
<gene>
    <name evidence="6" type="ORF">PV10_00962</name>
</gene>
<dbReference type="AlphaFoldDB" id="A0A0D1Y918"/>
<dbReference type="InterPro" id="IPR022093">
    <property type="entry name" value="Rad26-like_helical"/>
</dbReference>
<dbReference type="Pfam" id="PF12331">
    <property type="entry name" value="Rad26-like_helical_rpts"/>
    <property type="match status" value="1"/>
</dbReference>
<dbReference type="OMA" id="EMAHEML"/>
<evidence type="ECO:0000259" key="4">
    <source>
        <dbReference type="Pfam" id="PF21046"/>
    </source>
</evidence>
<feature type="compositionally biased region" description="Basic and acidic residues" evidence="2">
    <location>
        <begin position="285"/>
        <end position="296"/>
    </location>
</feature>
<evidence type="ECO:0008006" key="8">
    <source>
        <dbReference type="Google" id="ProtNLM"/>
    </source>
</evidence>
<keyword evidence="1" id="KW-0175">Coiled coil</keyword>
<dbReference type="InterPro" id="IPR048379">
    <property type="entry name" value="Rad26-like_C"/>
</dbReference>
<feature type="region of interest" description="Disordered" evidence="2">
    <location>
        <begin position="35"/>
        <end position="73"/>
    </location>
</feature>
<evidence type="ECO:0000259" key="3">
    <source>
        <dbReference type="Pfam" id="PF12331"/>
    </source>
</evidence>
<feature type="region of interest" description="Disordered" evidence="2">
    <location>
        <begin position="1"/>
        <end position="23"/>
    </location>
</feature>
<evidence type="ECO:0000259" key="5">
    <source>
        <dbReference type="Pfam" id="PF21048"/>
    </source>
</evidence>
<feature type="region of interest" description="Disordered" evidence="2">
    <location>
        <begin position="121"/>
        <end position="176"/>
    </location>
</feature>
<dbReference type="RefSeq" id="XP_016228755.1">
    <property type="nucleotide sequence ID" value="XM_016365106.1"/>
</dbReference>
<dbReference type="Pfam" id="PF21048">
    <property type="entry name" value="Rad26-like_N"/>
    <property type="match status" value="1"/>
</dbReference>
<keyword evidence="7" id="KW-1185">Reference proteome</keyword>
<dbReference type="HOGENOM" id="CLU_013058_2_0_1"/>
<feature type="coiled-coil region" evidence="1">
    <location>
        <begin position="237"/>
        <end position="271"/>
    </location>
</feature>
<evidence type="ECO:0000313" key="7">
    <source>
        <dbReference type="Proteomes" id="UP000054302"/>
    </source>
</evidence>
<dbReference type="VEuPathDB" id="FungiDB:PV10_00962"/>
<dbReference type="EMBL" id="KN847520">
    <property type="protein sequence ID" value="KIV97181.1"/>
    <property type="molecule type" value="Genomic_DNA"/>
</dbReference>
<dbReference type="STRING" id="212818.A0A0D1Y918"/>
<evidence type="ECO:0000313" key="6">
    <source>
        <dbReference type="EMBL" id="KIV97181.1"/>
    </source>
</evidence>
<feature type="compositionally biased region" description="Polar residues" evidence="2">
    <location>
        <begin position="57"/>
        <end position="72"/>
    </location>
</feature>
<dbReference type="GeneID" id="27318807"/>
<dbReference type="Pfam" id="PF21046">
    <property type="entry name" value="Rad26-like_C"/>
    <property type="match status" value="1"/>
</dbReference>
<proteinExistence type="predicted"/>
<feature type="domain" description="Rad26-like N-terminal" evidence="5">
    <location>
        <begin position="396"/>
        <end position="441"/>
    </location>
</feature>
<dbReference type="OrthoDB" id="5245063at2759"/>
<organism evidence="6 7">
    <name type="scientific">Exophiala mesophila</name>
    <name type="common">Black yeast-like fungus</name>
    <dbReference type="NCBI Taxonomy" id="212818"/>
    <lineage>
        <taxon>Eukaryota</taxon>
        <taxon>Fungi</taxon>
        <taxon>Dikarya</taxon>
        <taxon>Ascomycota</taxon>
        <taxon>Pezizomycotina</taxon>
        <taxon>Eurotiomycetes</taxon>
        <taxon>Chaetothyriomycetidae</taxon>
        <taxon>Chaetothyriales</taxon>
        <taxon>Herpotrichiellaceae</taxon>
        <taxon>Exophiala</taxon>
    </lineage>
</organism>